<accession>A0ABM1BRY0</accession>
<keyword evidence="5" id="KW-0732">Signal</keyword>
<feature type="non-terminal residue" evidence="8">
    <location>
        <position position="364"/>
    </location>
</feature>
<evidence type="ECO:0000313" key="7">
    <source>
        <dbReference type="Proteomes" id="UP000694941"/>
    </source>
</evidence>
<keyword evidence="2" id="KW-0812">Transmembrane</keyword>
<dbReference type="SUPFAM" id="SSF53822">
    <property type="entry name" value="Periplasmic binding protein-like I"/>
    <property type="match status" value="1"/>
</dbReference>
<evidence type="ECO:0000259" key="6">
    <source>
        <dbReference type="Pfam" id="PF01094"/>
    </source>
</evidence>
<dbReference type="InterPro" id="IPR028082">
    <property type="entry name" value="Peripla_BP_I"/>
</dbReference>
<evidence type="ECO:0000256" key="1">
    <source>
        <dbReference type="ARBA" id="ARBA00004370"/>
    </source>
</evidence>
<feature type="signal peptide" evidence="5">
    <location>
        <begin position="1"/>
        <end position="19"/>
    </location>
</feature>
<reference evidence="8" key="1">
    <citation type="submission" date="2025-08" db="UniProtKB">
        <authorList>
            <consortium name="RefSeq"/>
        </authorList>
    </citation>
    <scope>IDENTIFICATION</scope>
    <source>
        <tissue evidence="8">Muscle</tissue>
    </source>
</reference>
<dbReference type="RefSeq" id="XP_013787492.1">
    <property type="nucleotide sequence ID" value="XM_013932038.2"/>
</dbReference>
<evidence type="ECO:0000256" key="5">
    <source>
        <dbReference type="SAM" id="SignalP"/>
    </source>
</evidence>
<evidence type="ECO:0000313" key="8">
    <source>
        <dbReference type="RefSeq" id="XP_013787492.1"/>
    </source>
</evidence>
<name>A0ABM1BRY0_LIMPO</name>
<sequence>MKLSVFLTCLACFLAGVWAAFRYPAFEEPARNSSKTQITFGVILPNTLLITVARSYLKTLTESVETFTLSRHVKYHFKNHYKISSPFGASMSLNPSPTEILDVLCNKVVKRNVVAILYFTNSNIFGSNAASVQYLLQLTAYLGIPVIAWNADNIGVEQRVSESRILQLAPSMEHQAAAMLGLLRRYFWHQFSIVTTLIGGHDDFIRAVRDLVLESTEFRFNILGVFVLKGNTRDEVRAELEHLKKSDTRVILLYATKEEAINITSAAYELGMTGKNYMWIASQSVAGSGTVYSAPDQFPMGMLAIHFNASTNVLEDEMERAITIFFRGLELYVKDQRNHNQTLTHNLHCNGVGDTRWNHGDTFF</sequence>
<gene>
    <name evidence="8" type="primary">LOC106471436</name>
</gene>
<evidence type="ECO:0000256" key="4">
    <source>
        <dbReference type="ARBA" id="ARBA00023136"/>
    </source>
</evidence>
<organism evidence="7 8">
    <name type="scientific">Limulus polyphemus</name>
    <name type="common">Atlantic horseshoe crab</name>
    <dbReference type="NCBI Taxonomy" id="6850"/>
    <lineage>
        <taxon>Eukaryota</taxon>
        <taxon>Metazoa</taxon>
        <taxon>Ecdysozoa</taxon>
        <taxon>Arthropoda</taxon>
        <taxon>Chelicerata</taxon>
        <taxon>Merostomata</taxon>
        <taxon>Xiphosura</taxon>
        <taxon>Limulidae</taxon>
        <taxon>Limulus</taxon>
    </lineage>
</organism>
<dbReference type="Gene3D" id="3.40.50.2300">
    <property type="match status" value="2"/>
</dbReference>
<dbReference type="GeneID" id="106471436"/>
<dbReference type="InterPro" id="IPR001828">
    <property type="entry name" value="ANF_lig-bd_rcpt"/>
</dbReference>
<comment type="subcellular location">
    <subcellularLocation>
        <location evidence="1">Membrane</location>
    </subcellularLocation>
</comment>
<keyword evidence="4" id="KW-0472">Membrane</keyword>
<keyword evidence="3" id="KW-1133">Transmembrane helix</keyword>
<evidence type="ECO:0000256" key="2">
    <source>
        <dbReference type="ARBA" id="ARBA00022692"/>
    </source>
</evidence>
<feature type="domain" description="Receptor ligand binding region" evidence="6">
    <location>
        <begin position="126"/>
        <end position="290"/>
    </location>
</feature>
<dbReference type="Proteomes" id="UP000694941">
    <property type="component" value="Unplaced"/>
</dbReference>
<evidence type="ECO:0000256" key="3">
    <source>
        <dbReference type="ARBA" id="ARBA00022989"/>
    </source>
</evidence>
<protein>
    <submittedName>
        <fullName evidence="8">Glutamate receptor ionotropic, NMDA 2B-like</fullName>
    </submittedName>
</protein>
<feature type="chain" id="PRO_5046175746" evidence="5">
    <location>
        <begin position="20"/>
        <end position="364"/>
    </location>
</feature>
<proteinExistence type="predicted"/>
<keyword evidence="7" id="KW-1185">Reference proteome</keyword>
<dbReference type="Pfam" id="PF01094">
    <property type="entry name" value="ANF_receptor"/>
    <property type="match status" value="1"/>
</dbReference>